<accession>A0A4R6WF40</accession>
<dbReference type="Proteomes" id="UP000295292">
    <property type="component" value="Unassembled WGS sequence"/>
</dbReference>
<dbReference type="OrthoDB" id="714031at2"/>
<proteinExistence type="predicted"/>
<protein>
    <submittedName>
        <fullName evidence="1">DKNYY family protein</fullName>
    </submittedName>
</protein>
<comment type="caution">
    <text evidence="1">The sequence shown here is derived from an EMBL/GenBank/DDBJ whole genome shotgun (WGS) entry which is preliminary data.</text>
</comment>
<dbReference type="InterPro" id="IPR027375">
    <property type="entry name" value="DKNYY"/>
</dbReference>
<dbReference type="EMBL" id="SNYV01000018">
    <property type="protein sequence ID" value="TDQ73890.1"/>
    <property type="molecule type" value="Genomic_DNA"/>
</dbReference>
<evidence type="ECO:0000313" key="2">
    <source>
        <dbReference type="Proteomes" id="UP000295292"/>
    </source>
</evidence>
<name>A0A4R6WF40_9SPHI</name>
<dbReference type="PROSITE" id="PS51257">
    <property type="entry name" value="PROKAR_LIPOPROTEIN"/>
    <property type="match status" value="1"/>
</dbReference>
<dbReference type="RefSeq" id="WP_133586460.1">
    <property type="nucleotide sequence ID" value="NZ_SNYV01000018.1"/>
</dbReference>
<evidence type="ECO:0000313" key="1">
    <source>
        <dbReference type="EMBL" id="TDQ73890.1"/>
    </source>
</evidence>
<dbReference type="AlphaFoldDB" id="A0A4R6WF40"/>
<reference evidence="1 2" key="1">
    <citation type="submission" date="2019-03" db="EMBL/GenBank/DDBJ databases">
        <title>Genomic Encyclopedia of Archaeal and Bacterial Type Strains, Phase II (KMG-II): from individual species to whole genera.</title>
        <authorList>
            <person name="Goeker M."/>
        </authorList>
    </citation>
    <scope>NUCLEOTIDE SEQUENCE [LARGE SCALE GENOMIC DNA]</scope>
    <source>
        <strain evidence="1 2">DSM 28353</strain>
    </source>
</reference>
<sequence length="348" mass="40563">MKVIGNIIPTLFIFLSFMSCKKVKPLGSQYFLDGNEIVYRYESSGPGFPKLPWDNKYKPVNADKDTFTPLQWTGYAKDKRHFFYRGDVISNIDYATFEITDDVKTDYESIGIVKDQYRVYKFREPWSSIEGADPKTYRIADNLKGNGNWFWYKDAQNYFVNDTLMSVDYDSFRSIDEDSRFYIDKDNIYWLKSGYKNTSLEKIPAPGLINSQIVYSNRVLQTPSALYYVTKKEEFTKVQVENPSSVKFFPPDNIYMIVDRQIYCEGELLTGADFTTFSVYQYPGNSGYTAYAKDKNKVYYRNEILEGADPKSVRLTDRYMEDDTYKWTPDLGSASVIIRKTAKETTTR</sequence>
<dbReference type="Pfam" id="PF13644">
    <property type="entry name" value="DKNYY"/>
    <property type="match status" value="2"/>
</dbReference>
<organism evidence="1 2">
    <name type="scientific">Sphingobacterium yanglingense</name>
    <dbReference type="NCBI Taxonomy" id="1437280"/>
    <lineage>
        <taxon>Bacteria</taxon>
        <taxon>Pseudomonadati</taxon>
        <taxon>Bacteroidota</taxon>
        <taxon>Sphingobacteriia</taxon>
        <taxon>Sphingobacteriales</taxon>
        <taxon>Sphingobacteriaceae</taxon>
        <taxon>Sphingobacterium</taxon>
    </lineage>
</organism>
<keyword evidence="2" id="KW-1185">Reference proteome</keyword>
<gene>
    <name evidence="1" type="ORF">CLV99_4328</name>
</gene>